<dbReference type="InterPro" id="IPR025533">
    <property type="entry name" value="DUF4419"/>
</dbReference>
<comment type="caution">
    <text evidence="2">The sequence shown here is derived from an EMBL/GenBank/DDBJ whole genome shotgun (WGS) entry which is preliminary data.</text>
</comment>
<dbReference type="PANTHER" id="PTHR31252">
    <property type="entry name" value="DUF4419 DOMAIN-CONTAINING PROTEIN"/>
    <property type="match status" value="1"/>
</dbReference>
<keyword evidence="3" id="KW-1185">Reference proteome</keyword>
<proteinExistence type="predicted"/>
<evidence type="ECO:0000313" key="2">
    <source>
        <dbReference type="EMBL" id="KAJ7349901.1"/>
    </source>
</evidence>
<evidence type="ECO:0000313" key="3">
    <source>
        <dbReference type="Proteomes" id="UP001218218"/>
    </source>
</evidence>
<name>A0AAD7ETM5_9AGAR</name>
<feature type="region of interest" description="Disordered" evidence="1">
    <location>
        <begin position="50"/>
        <end position="109"/>
    </location>
</feature>
<sequence>MPVTFTVASHGANQVKTPAGGLSPRQLLVGIGPDTLTSFRYDDVGTIRGTSFSRNQDNLKSPPQPQTKSKLSSRLIKLFGRKKPLTASENRTMKRDPPDRAALGSASKPPAAYMNSVQIPTTKGFANSILLDEQPALDVESDVDEIPTAPIIPVHPASPPWIARPEFKHGDQETVIIEKVFPRPNGLVHTIIEAYNHHHALILRPDDVWIAILTQFNFYVNARAELLRANFVTHADKKALVVFTPAFDDFGRLAREMADLIEKSVIDPSLRAWALPDFSTTTANDTTVGSIVLMATLKAYFEYTFCDIADWEKILQRLEKLKEFGLETIAWYHLLVPVISRFVQVFDDPDAWSNVTFWQNVAHFEPGGCGPSHYSGWITAFCAFNDDGKWLGPRFDSSIESTVALESLTAKSFWETYGAGANGLQLDDTCFHKIDRDNIPPSYTEVDVRLVSATGGEKECAMAAGALPPSREPSFVPLGNLKAIDTRLLVLVARYGAAGNVHRRRNIGRHLNWGIDLLLRVLSRGEGPEAGRRAGLNLTPSPVADMGQRSAFRQSAGKRLSVKSNLTTTAIPRCFVTALSALKGLRMPTSDDVPDAVAYRSVPLFASGRTEKTEISPSANATSPKIELEDLFRPARERAFQRYLLHHDYVAHRRDIVNDCTEFFLTFKPEEPYYVGRALSLGVLPISQLLASCIPPEDRARARHEIGRLARTTGRMLADIADGGFGRAIYCPMRIIADPQIRQSLPRLAKDKVAGNIVWMNQLLTF</sequence>
<accession>A0AAD7ETM5</accession>
<organism evidence="2 3">
    <name type="scientific">Mycena albidolilacea</name>
    <dbReference type="NCBI Taxonomy" id="1033008"/>
    <lineage>
        <taxon>Eukaryota</taxon>
        <taxon>Fungi</taxon>
        <taxon>Dikarya</taxon>
        <taxon>Basidiomycota</taxon>
        <taxon>Agaricomycotina</taxon>
        <taxon>Agaricomycetes</taxon>
        <taxon>Agaricomycetidae</taxon>
        <taxon>Agaricales</taxon>
        <taxon>Marasmiineae</taxon>
        <taxon>Mycenaceae</taxon>
        <taxon>Mycena</taxon>
    </lineage>
</organism>
<dbReference type="PANTHER" id="PTHR31252:SF11">
    <property type="entry name" value="DUF4419 DOMAIN-CONTAINING PROTEIN"/>
    <property type="match status" value="1"/>
</dbReference>
<dbReference type="Pfam" id="PF14388">
    <property type="entry name" value="DUF4419"/>
    <property type="match status" value="1"/>
</dbReference>
<dbReference type="EMBL" id="JARIHO010000015">
    <property type="protein sequence ID" value="KAJ7349901.1"/>
    <property type="molecule type" value="Genomic_DNA"/>
</dbReference>
<reference evidence="2" key="1">
    <citation type="submission" date="2023-03" db="EMBL/GenBank/DDBJ databases">
        <title>Massive genome expansion in bonnet fungi (Mycena s.s.) driven by repeated elements and novel gene families across ecological guilds.</title>
        <authorList>
            <consortium name="Lawrence Berkeley National Laboratory"/>
            <person name="Harder C.B."/>
            <person name="Miyauchi S."/>
            <person name="Viragh M."/>
            <person name="Kuo A."/>
            <person name="Thoen E."/>
            <person name="Andreopoulos B."/>
            <person name="Lu D."/>
            <person name="Skrede I."/>
            <person name="Drula E."/>
            <person name="Henrissat B."/>
            <person name="Morin E."/>
            <person name="Kohler A."/>
            <person name="Barry K."/>
            <person name="LaButti K."/>
            <person name="Morin E."/>
            <person name="Salamov A."/>
            <person name="Lipzen A."/>
            <person name="Mereny Z."/>
            <person name="Hegedus B."/>
            <person name="Baldrian P."/>
            <person name="Stursova M."/>
            <person name="Weitz H."/>
            <person name="Taylor A."/>
            <person name="Grigoriev I.V."/>
            <person name="Nagy L.G."/>
            <person name="Martin F."/>
            <person name="Kauserud H."/>
        </authorList>
    </citation>
    <scope>NUCLEOTIDE SEQUENCE</scope>
    <source>
        <strain evidence="2">CBHHK002</strain>
    </source>
</reference>
<dbReference type="AlphaFoldDB" id="A0AAD7ETM5"/>
<evidence type="ECO:0000256" key="1">
    <source>
        <dbReference type="SAM" id="MobiDB-lite"/>
    </source>
</evidence>
<gene>
    <name evidence="2" type="ORF">DFH08DRAFT_1079175</name>
</gene>
<dbReference type="Proteomes" id="UP001218218">
    <property type="component" value="Unassembled WGS sequence"/>
</dbReference>
<feature type="compositionally biased region" description="Polar residues" evidence="1">
    <location>
        <begin position="50"/>
        <end position="72"/>
    </location>
</feature>
<protein>
    <submittedName>
        <fullName evidence="2">Uncharacterized protein</fullName>
    </submittedName>
</protein>